<dbReference type="EMBL" id="ACFU01000026">
    <property type="protein sequence ID" value="EEF13174.1"/>
    <property type="molecule type" value="Genomic_DNA"/>
</dbReference>
<sequence>MSQITKNRTLRVLTGAHFALKLSKIIAPSIAIKCGKA</sequence>
<organism evidence="1 2">
    <name type="scientific">Campylobacter rectus RM3267</name>
    <dbReference type="NCBI Taxonomy" id="553218"/>
    <lineage>
        <taxon>Bacteria</taxon>
        <taxon>Pseudomonadati</taxon>
        <taxon>Campylobacterota</taxon>
        <taxon>Epsilonproteobacteria</taxon>
        <taxon>Campylobacterales</taxon>
        <taxon>Campylobacteraceae</taxon>
        <taxon>Campylobacter</taxon>
    </lineage>
</organism>
<accession>B9D4C3</accession>
<dbReference type="AlphaFoldDB" id="B9D4C3"/>
<name>B9D4C3_CAMRE</name>
<evidence type="ECO:0000313" key="2">
    <source>
        <dbReference type="Proteomes" id="UP000003082"/>
    </source>
</evidence>
<proteinExistence type="predicted"/>
<dbReference type="Proteomes" id="UP000003082">
    <property type="component" value="Unassembled WGS sequence"/>
</dbReference>
<evidence type="ECO:0000313" key="1">
    <source>
        <dbReference type="EMBL" id="EEF13174.1"/>
    </source>
</evidence>
<reference evidence="1 2" key="1">
    <citation type="submission" date="2008-08" db="EMBL/GenBank/DDBJ databases">
        <authorList>
            <person name="Madupu R."/>
            <person name="Durkin A.S."/>
            <person name="Torralba M."/>
            <person name="Methe B."/>
            <person name="Sutton G.G."/>
            <person name="Strausberg R.L."/>
            <person name="Nelson K.E."/>
        </authorList>
    </citation>
    <scope>NUCLEOTIDE SEQUENCE [LARGE SCALE GENOMIC DNA]</scope>
    <source>
        <strain evidence="1 2">RM3267</strain>
    </source>
</reference>
<dbReference type="STRING" id="553218.CAMRE0001_2119"/>
<gene>
    <name evidence="1" type="ORF">CAMRE0001_2119</name>
</gene>
<keyword evidence="2" id="KW-1185">Reference proteome</keyword>
<protein>
    <submittedName>
        <fullName evidence="1">Uncharacterized protein</fullName>
    </submittedName>
</protein>
<comment type="caution">
    <text evidence="1">The sequence shown here is derived from an EMBL/GenBank/DDBJ whole genome shotgun (WGS) entry which is preliminary data.</text>
</comment>